<accession>A0A516GI72</accession>
<evidence type="ECO:0000256" key="2">
    <source>
        <dbReference type="ARBA" id="ARBA00023027"/>
    </source>
</evidence>
<dbReference type="KEGG" id="dpm:FNV33_03815"/>
<dbReference type="InterPro" id="IPR036291">
    <property type="entry name" value="NAD(P)-bd_dom_sf"/>
</dbReference>
<dbReference type="Proteomes" id="UP000315953">
    <property type="component" value="Chromosome"/>
</dbReference>
<protein>
    <submittedName>
        <fullName evidence="4">Hydroxyacid dehydrogenase</fullName>
    </submittedName>
</protein>
<keyword evidence="1" id="KW-0560">Oxidoreductase</keyword>
<evidence type="ECO:0000259" key="3">
    <source>
        <dbReference type="Pfam" id="PF02826"/>
    </source>
</evidence>
<dbReference type="GO" id="GO:0016616">
    <property type="term" value="F:oxidoreductase activity, acting on the CH-OH group of donors, NAD or NADP as acceptor"/>
    <property type="evidence" value="ECO:0007669"/>
    <property type="project" value="InterPro"/>
</dbReference>
<dbReference type="Pfam" id="PF02826">
    <property type="entry name" value="2-Hacid_dh_C"/>
    <property type="match status" value="1"/>
</dbReference>
<dbReference type="PANTHER" id="PTHR43333:SF1">
    <property type="entry name" value="D-ISOMER SPECIFIC 2-HYDROXYACID DEHYDROGENASE NAD-BINDING DOMAIN-CONTAINING PROTEIN"/>
    <property type="match status" value="1"/>
</dbReference>
<dbReference type="GO" id="GO:0051287">
    <property type="term" value="F:NAD binding"/>
    <property type="evidence" value="ECO:0007669"/>
    <property type="project" value="InterPro"/>
</dbReference>
<gene>
    <name evidence="4" type="ORF">FNV33_03815</name>
</gene>
<dbReference type="SUPFAM" id="SSF52283">
    <property type="entry name" value="Formate/glycerate dehydrogenase catalytic domain-like"/>
    <property type="match status" value="1"/>
</dbReference>
<name>A0A516GI72_9LACT</name>
<dbReference type="SUPFAM" id="SSF51735">
    <property type="entry name" value="NAD(P)-binding Rossmann-fold domains"/>
    <property type="match status" value="1"/>
</dbReference>
<dbReference type="Gene3D" id="3.40.50.720">
    <property type="entry name" value="NAD(P)-binding Rossmann-like Domain"/>
    <property type="match status" value="2"/>
</dbReference>
<proteinExistence type="predicted"/>
<dbReference type="InterPro" id="IPR006140">
    <property type="entry name" value="D-isomer_DH_NAD-bd"/>
</dbReference>
<keyword evidence="2" id="KW-0520">NAD</keyword>
<dbReference type="EMBL" id="CP041626">
    <property type="protein sequence ID" value="QDO91221.1"/>
    <property type="molecule type" value="Genomic_DNA"/>
</dbReference>
<evidence type="ECO:0000256" key="1">
    <source>
        <dbReference type="ARBA" id="ARBA00023002"/>
    </source>
</evidence>
<reference evidence="4 5" key="1">
    <citation type="submission" date="2019-07" db="EMBL/GenBank/DDBJ databases">
        <title>Genome assembly of a nasal isolate of Dolosigranulum pigrum from a chronic sinusitis patient.</title>
        <authorList>
            <person name="Baig S."/>
            <person name="Overballe-Petersen S."/>
            <person name="Kaspar U."/>
            <person name="Rendboe A."/>
            <person name="de Man T."/>
            <person name="Liu C."/>
            <person name="Price L.B."/>
            <person name="Stegger M."/>
            <person name="Becker K."/>
            <person name="Skytt Andersen P."/>
        </authorList>
    </citation>
    <scope>NUCLEOTIDE SEQUENCE [LARGE SCALE GENOMIC DNA]</scope>
    <source>
        <strain evidence="4 5">83VPs-KB5</strain>
    </source>
</reference>
<sequence>MAVSKELLVLIDYEVDVLETFREMASEYQLVSEFEEADFSKVEIVLGWDERLVDVLESGQHQLKWIQLSTAGVDKLPLDLLAQEGVRLTSASGMHTHSLAESIFGMLLARTRGILQSVEANQQKQWVQEEIEPVVLFDKSVTIIGAGKIGTEVAHMAKAFGMQTTGVNRSGGQIDGFDKVYTNDNLAEAVADADVVINILPLTPETTGLFNLSLFKQFKPGAMFVNVGRGESVVTADLLTALDQELLSFAALDVFEEEPLPAESPVYTHSKILATPHIAGFMDDYLGTLRPIIEENLQAFIDREELPVSEVNLDRKY</sequence>
<feature type="domain" description="D-isomer specific 2-hydroxyacid dehydrogenase NAD-binding" evidence="3">
    <location>
        <begin position="104"/>
        <end position="279"/>
    </location>
</feature>
<organism evidence="4 5">
    <name type="scientific">Dolosigranulum pigrum</name>
    <dbReference type="NCBI Taxonomy" id="29394"/>
    <lineage>
        <taxon>Bacteria</taxon>
        <taxon>Bacillati</taxon>
        <taxon>Bacillota</taxon>
        <taxon>Bacilli</taxon>
        <taxon>Lactobacillales</taxon>
        <taxon>Carnobacteriaceae</taxon>
        <taxon>Dolosigranulum</taxon>
    </lineage>
</organism>
<dbReference type="AlphaFoldDB" id="A0A516GI72"/>
<evidence type="ECO:0000313" key="5">
    <source>
        <dbReference type="Proteomes" id="UP000315953"/>
    </source>
</evidence>
<dbReference type="PANTHER" id="PTHR43333">
    <property type="entry name" value="2-HACID_DH_C DOMAIN-CONTAINING PROTEIN"/>
    <property type="match status" value="1"/>
</dbReference>
<evidence type="ECO:0000313" key="4">
    <source>
        <dbReference type="EMBL" id="QDO91221.1"/>
    </source>
</evidence>